<evidence type="ECO:0000256" key="1">
    <source>
        <dbReference type="ARBA" id="ARBA00005298"/>
    </source>
</evidence>
<feature type="region of interest" description="Disordered" evidence="2">
    <location>
        <begin position="29"/>
        <end position="48"/>
    </location>
</feature>
<sequence length="158" mass="16942">MLDSAIVPSGFSHLICPGPGRLQRDVLSGASSRRDGSVPPLQCPGGPSGALSESTGVIGYLGTLVAAFMFLSVDPASQSGLDKVDTADFGDRKAFVQLACAFRYGSEDLDVMGLCFRKDIWFEQTQIYPENSKPQLSAMHETLLKKAGDNAYPFSFEV</sequence>
<dbReference type="PANTHER" id="PTHR11792:SF19">
    <property type="entry name" value="ARRESTIN-C"/>
    <property type="match status" value="1"/>
</dbReference>
<name>A0ABV0NXT2_9TELE</name>
<dbReference type="PANTHER" id="PTHR11792">
    <property type="entry name" value="ARRESTIN"/>
    <property type="match status" value="1"/>
</dbReference>
<reference evidence="4 5" key="1">
    <citation type="submission" date="2021-06" db="EMBL/GenBank/DDBJ databases">
        <authorList>
            <person name="Palmer J.M."/>
        </authorList>
    </citation>
    <scope>NUCLEOTIDE SEQUENCE [LARGE SCALE GENOMIC DNA]</scope>
    <source>
        <strain evidence="4 5">GA_2019</strain>
        <tissue evidence="4">Muscle</tissue>
    </source>
</reference>
<dbReference type="Gene3D" id="2.60.40.840">
    <property type="match status" value="1"/>
</dbReference>
<evidence type="ECO:0000313" key="5">
    <source>
        <dbReference type="Proteomes" id="UP001476798"/>
    </source>
</evidence>
<comment type="similarity">
    <text evidence="1">Belongs to the arrestin family.</text>
</comment>
<dbReference type="Pfam" id="PF00339">
    <property type="entry name" value="Arrestin_N"/>
    <property type="match status" value="1"/>
</dbReference>
<accession>A0ABV0NXT2</accession>
<evidence type="ECO:0000256" key="2">
    <source>
        <dbReference type="SAM" id="MobiDB-lite"/>
    </source>
</evidence>
<keyword evidence="5" id="KW-1185">Reference proteome</keyword>
<protein>
    <recommendedName>
        <fullName evidence="3">Arrestin-like N-terminal domain-containing protein</fullName>
    </recommendedName>
</protein>
<comment type="caution">
    <text evidence="4">The sequence shown here is derived from an EMBL/GenBank/DDBJ whole genome shotgun (WGS) entry which is preliminary data.</text>
</comment>
<dbReference type="InterPro" id="IPR011021">
    <property type="entry name" value="Arrestin-like_N"/>
</dbReference>
<dbReference type="InterPro" id="IPR014753">
    <property type="entry name" value="Arrestin_N"/>
</dbReference>
<dbReference type="PROSITE" id="PS00295">
    <property type="entry name" value="ARRESTINS"/>
    <property type="match status" value="1"/>
</dbReference>
<organism evidence="4 5">
    <name type="scientific">Goodea atripinnis</name>
    <dbReference type="NCBI Taxonomy" id="208336"/>
    <lineage>
        <taxon>Eukaryota</taxon>
        <taxon>Metazoa</taxon>
        <taxon>Chordata</taxon>
        <taxon>Craniata</taxon>
        <taxon>Vertebrata</taxon>
        <taxon>Euteleostomi</taxon>
        <taxon>Actinopterygii</taxon>
        <taxon>Neopterygii</taxon>
        <taxon>Teleostei</taxon>
        <taxon>Neoteleostei</taxon>
        <taxon>Acanthomorphata</taxon>
        <taxon>Ovalentaria</taxon>
        <taxon>Atherinomorphae</taxon>
        <taxon>Cyprinodontiformes</taxon>
        <taxon>Goodeidae</taxon>
        <taxon>Goodea</taxon>
    </lineage>
</organism>
<proteinExistence type="inferred from homology"/>
<feature type="domain" description="Arrestin-like N-terminal" evidence="3">
    <location>
        <begin position="92"/>
        <end position="157"/>
    </location>
</feature>
<dbReference type="InterPro" id="IPR000698">
    <property type="entry name" value="Arrestin"/>
</dbReference>
<evidence type="ECO:0000259" key="3">
    <source>
        <dbReference type="Pfam" id="PF00339"/>
    </source>
</evidence>
<gene>
    <name evidence="4" type="ORF">GOODEAATRI_013828</name>
</gene>
<dbReference type="SUPFAM" id="SSF81296">
    <property type="entry name" value="E set domains"/>
    <property type="match status" value="1"/>
</dbReference>
<dbReference type="EMBL" id="JAHRIO010050921">
    <property type="protein sequence ID" value="MEQ2175017.1"/>
    <property type="molecule type" value="Genomic_DNA"/>
</dbReference>
<dbReference type="Proteomes" id="UP001476798">
    <property type="component" value="Unassembled WGS sequence"/>
</dbReference>
<evidence type="ECO:0000313" key="4">
    <source>
        <dbReference type="EMBL" id="MEQ2175017.1"/>
    </source>
</evidence>
<dbReference type="InterPro" id="IPR014756">
    <property type="entry name" value="Ig_E-set"/>
</dbReference>
<dbReference type="InterPro" id="IPR017864">
    <property type="entry name" value="Arrestin_CS"/>
</dbReference>